<dbReference type="Gene3D" id="1.50.10.100">
    <property type="entry name" value="Chondroitin AC/alginate lyase"/>
    <property type="match status" value="1"/>
</dbReference>
<proteinExistence type="inferred from homology"/>
<evidence type="ECO:0000256" key="2">
    <source>
        <dbReference type="ARBA" id="ARBA00022729"/>
    </source>
</evidence>
<feature type="chain" id="PRO_5041646491" evidence="5">
    <location>
        <begin position="31"/>
        <end position="923"/>
    </location>
</feature>
<name>A0AA96LMW0_9BACL</name>
<dbReference type="Proteomes" id="UP001304650">
    <property type="component" value="Chromosome"/>
</dbReference>
<dbReference type="EMBL" id="CP130319">
    <property type="protein sequence ID" value="WNR44052.1"/>
    <property type="molecule type" value="Genomic_DNA"/>
</dbReference>
<reference evidence="9" key="1">
    <citation type="submission" date="2022-02" db="EMBL/GenBank/DDBJ databases">
        <title>Paenibacillus sp. MBLB1832 Whole Genome Shotgun Sequencing.</title>
        <authorList>
            <person name="Hwang C.Y."/>
            <person name="Cho E.-S."/>
            <person name="Seo M.-J."/>
        </authorList>
    </citation>
    <scope>NUCLEOTIDE SEQUENCE</scope>
    <source>
        <strain evidence="9">MBLB1832</strain>
    </source>
</reference>
<dbReference type="Gene3D" id="2.70.98.10">
    <property type="match status" value="1"/>
</dbReference>
<feature type="signal peptide" evidence="5">
    <location>
        <begin position="1"/>
        <end position="30"/>
    </location>
</feature>
<evidence type="ECO:0000259" key="8">
    <source>
        <dbReference type="Pfam" id="PF08124"/>
    </source>
</evidence>
<dbReference type="InterPro" id="IPR012970">
    <property type="entry name" value="Lyase_8_alpha_N"/>
</dbReference>
<dbReference type="GO" id="GO:0030246">
    <property type="term" value="F:carbohydrate binding"/>
    <property type="evidence" value="ECO:0007669"/>
    <property type="project" value="InterPro"/>
</dbReference>
<evidence type="ECO:0000256" key="5">
    <source>
        <dbReference type="SAM" id="SignalP"/>
    </source>
</evidence>
<dbReference type="PANTHER" id="PTHR38481:SF1">
    <property type="entry name" value="HYALURONATE LYASE"/>
    <property type="match status" value="1"/>
</dbReference>
<evidence type="ECO:0000313" key="9">
    <source>
        <dbReference type="EMBL" id="WNR44052.1"/>
    </source>
</evidence>
<evidence type="ECO:0000313" key="10">
    <source>
        <dbReference type="Proteomes" id="UP001304650"/>
    </source>
</evidence>
<keyword evidence="2 5" id="KW-0732">Signal</keyword>
<comment type="similarity">
    <text evidence="1">Belongs to the polysaccharide lyase 8 family.</text>
</comment>
<accession>A0AA96LMW0</accession>
<dbReference type="GO" id="GO:0005576">
    <property type="term" value="C:extracellular region"/>
    <property type="evidence" value="ECO:0007669"/>
    <property type="project" value="InterPro"/>
</dbReference>
<evidence type="ECO:0000256" key="1">
    <source>
        <dbReference type="ARBA" id="ARBA00006699"/>
    </source>
</evidence>
<dbReference type="Gene3D" id="2.60.220.10">
    <property type="entry name" value="Polysaccharide lyase family 8-like, C-terminal"/>
    <property type="match status" value="1"/>
</dbReference>
<dbReference type="Gene3D" id="2.60.120.260">
    <property type="entry name" value="Galactose-binding domain-like"/>
    <property type="match status" value="1"/>
</dbReference>
<dbReference type="InterPro" id="IPR004103">
    <property type="entry name" value="Lyase_8_C"/>
</dbReference>
<dbReference type="SUPFAM" id="SSF74650">
    <property type="entry name" value="Galactose mutarotase-like"/>
    <property type="match status" value="1"/>
</dbReference>
<dbReference type="Pfam" id="PF08124">
    <property type="entry name" value="Lyase_8_N"/>
    <property type="match status" value="1"/>
</dbReference>
<dbReference type="InterPro" id="IPR014718">
    <property type="entry name" value="GH-type_carb-bd"/>
</dbReference>
<evidence type="ECO:0000256" key="4">
    <source>
        <dbReference type="PIRSR" id="PIRSR638970-1"/>
    </source>
</evidence>
<dbReference type="InterPro" id="IPR038970">
    <property type="entry name" value="Lyase_8"/>
</dbReference>
<dbReference type="InterPro" id="IPR011013">
    <property type="entry name" value="Gal_mutarotase_sf_dom"/>
</dbReference>
<dbReference type="PANTHER" id="PTHR38481">
    <property type="entry name" value="HYALURONATE LYASE"/>
    <property type="match status" value="1"/>
</dbReference>
<feature type="active site" evidence="4">
    <location>
        <position position="320"/>
    </location>
</feature>
<feature type="active site" evidence="4">
    <location>
        <position position="257"/>
    </location>
</feature>
<dbReference type="Pfam" id="PF02278">
    <property type="entry name" value="Lyase_8"/>
    <property type="match status" value="1"/>
</dbReference>
<dbReference type="RefSeq" id="WP_314799249.1">
    <property type="nucleotide sequence ID" value="NZ_CP130319.1"/>
</dbReference>
<keyword evidence="3 9" id="KW-0456">Lyase</keyword>
<gene>
    <name evidence="9" type="ORF">MJB10_23625</name>
</gene>
<dbReference type="CDD" id="cd01083">
    <property type="entry name" value="GAG_Lyase"/>
    <property type="match status" value="1"/>
</dbReference>
<evidence type="ECO:0000259" key="6">
    <source>
        <dbReference type="Pfam" id="PF02278"/>
    </source>
</evidence>
<evidence type="ECO:0000256" key="3">
    <source>
        <dbReference type="ARBA" id="ARBA00023239"/>
    </source>
</evidence>
<dbReference type="Pfam" id="PF02884">
    <property type="entry name" value="Lyase_8_C"/>
    <property type="match status" value="1"/>
</dbReference>
<organism evidence="9 10">
    <name type="scientific">Paenibacillus roseopurpureus</name>
    <dbReference type="NCBI Taxonomy" id="2918901"/>
    <lineage>
        <taxon>Bacteria</taxon>
        <taxon>Bacillati</taxon>
        <taxon>Bacillota</taxon>
        <taxon>Bacilli</taxon>
        <taxon>Bacillales</taxon>
        <taxon>Paenibacillaceae</taxon>
        <taxon>Paenibacillus</taxon>
    </lineage>
</organism>
<feature type="domain" description="Polysaccharide lyase family 8 C-terminal" evidence="7">
    <location>
        <begin position="676"/>
        <end position="744"/>
    </location>
</feature>
<evidence type="ECO:0000259" key="7">
    <source>
        <dbReference type="Pfam" id="PF02884"/>
    </source>
</evidence>
<dbReference type="AlphaFoldDB" id="A0AA96LMW0"/>
<dbReference type="InterPro" id="IPR003159">
    <property type="entry name" value="Lyase_8_central_dom"/>
</dbReference>
<protein>
    <submittedName>
        <fullName evidence="9">Polysaccharide lyase 8 family protein</fullName>
    </submittedName>
</protein>
<dbReference type="GO" id="GO:0016837">
    <property type="term" value="F:carbon-oxygen lyase activity, acting on polysaccharides"/>
    <property type="evidence" value="ECO:0007669"/>
    <property type="project" value="UniProtKB-ARBA"/>
</dbReference>
<feature type="domain" description="Polysaccharide lyase 8 N-terminal alpha-helical" evidence="8">
    <location>
        <begin position="41"/>
        <end position="360"/>
    </location>
</feature>
<dbReference type="GO" id="GO:0005975">
    <property type="term" value="P:carbohydrate metabolic process"/>
    <property type="evidence" value="ECO:0007669"/>
    <property type="project" value="InterPro"/>
</dbReference>
<feature type="active site" evidence="4">
    <location>
        <position position="266"/>
    </location>
</feature>
<keyword evidence="10" id="KW-1185">Reference proteome</keyword>
<dbReference type="SUPFAM" id="SSF49863">
    <property type="entry name" value="Hyaluronate lyase-like, C-terminal domain"/>
    <property type="match status" value="1"/>
</dbReference>
<sequence>MNKKMRQGIALFLMLAILTLAWSPASPAFAADEYDGLRDKWLTTITGGTAVNTSDPQIAAKITQIESAVTNSSSTGYWDTLDKSGSRTYLWSDVASLSTQSDHIRISYQRLRDMAVALKTTGSSLLNNSALKADIISGLDWLYANYYNEGLTNQTPYDNWWDWEIGTPLQLNDAVVLLYNDLTSAQRTNYMNAVNRFTPSPSQTGANRVWKALVVAVRGVIVKDSVKIGGSRDGLSSVFNYVTSGDGFYTDGSFIQHSKFPYSGGYGTSLLQDIARLLHLLKGSTWDVTDTDVQNVYNWVYDSFRPFIYKGAMMDMVRGRQISRSNDSDHASGHKAIAAITRLTQVAPTGDSLAFKKMIKYWIQSDTNNDFYTDPAITINMITIVKSIMGDSSITPSSELQGYFQFPSMDRTVHLRPGFGLGISMYSNRIYNYEAINSENKEGWHTSDGMTYLYTSDLSQFGGDFWPTVDNYRLPGTTVLQNTKPSSGQVSDKNWVGGVDFQGTYGATGMEYHEYGTALQAKKSWFLFDDEVVAVGSGITSTDAKVIETIIENRKLNTSGSNTFKVNDETAESTSLTLGTQTYSGTNWMHLDGNVTGGSVGYFFPSSTTVKALRSNRTGSWSDLNAAGSTTSVSNKFMTLWIDHGSNPTNGSYAYVLLPNQSSTQTSAYAANPEVTILAQDTDAHAVKENTLNLVAANFWSDITKTVQVDGANYLTSNKKASVMVKESGTDIEASVSDPTQANTGTVTIEINKSANSVISNDPQVTVIQTTPTIKFTVNVNGANGKSFKVKFGLTGASSVKVDNSSSSVAYTGTWTHSSDANYYNSTKSVSNTTNSNAVLTFTGSTIRIFTKKLSAGGKFDVYIDNNFVATVDTYSATDQYQVKVYENSTLSNGSHTVKVQLAGQKNASSTGLYIGLDYFEYQ</sequence>
<dbReference type="SUPFAM" id="SSF48230">
    <property type="entry name" value="Chondroitin AC/alginate lyase"/>
    <property type="match status" value="1"/>
</dbReference>
<feature type="domain" description="Polysaccharide lyase family 8 central" evidence="6">
    <location>
        <begin position="405"/>
        <end position="661"/>
    </location>
</feature>
<dbReference type="KEGG" id="proo:MJB10_23625"/>
<dbReference type="InterPro" id="IPR008929">
    <property type="entry name" value="Chondroitin_lyas"/>
</dbReference>
<dbReference type="InterPro" id="IPR011071">
    <property type="entry name" value="Lyase_8-like_C"/>
</dbReference>